<keyword evidence="1" id="KW-1185">Reference proteome</keyword>
<evidence type="ECO:0000313" key="2">
    <source>
        <dbReference type="WBParaSite" id="ALUE_0002183301-mRNA-1"/>
    </source>
</evidence>
<name>A0A0M3ISV5_ASCLU</name>
<sequence length="120" mass="13475">MGAGQQSRIHCTRLAGEKAASWEEGDEEFQTKKGVKGCQRVVSSASSSPKCEPRDVIRASLMYRVGNVFFACRWMRQYDRVLALPWKPTVRRSDKSNAIDVMVSGVLGSETPAEHWNSHF</sequence>
<reference evidence="2" key="1">
    <citation type="submission" date="2017-02" db="UniProtKB">
        <authorList>
            <consortium name="WormBaseParasite"/>
        </authorList>
    </citation>
    <scope>IDENTIFICATION</scope>
</reference>
<dbReference type="GO" id="GO:0003824">
    <property type="term" value="F:catalytic activity"/>
    <property type="evidence" value="ECO:0007669"/>
    <property type="project" value="InterPro"/>
</dbReference>
<dbReference type="Proteomes" id="UP000036681">
    <property type="component" value="Unplaced"/>
</dbReference>
<organism evidence="1 2">
    <name type="scientific">Ascaris lumbricoides</name>
    <name type="common">Giant roundworm</name>
    <dbReference type="NCBI Taxonomy" id="6252"/>
    <lineage>
        <taxon>Eukaryota</taxon>
        <taxon>Metazoa</taxon>
        <taxon>Ecdysozoa</taxon>
        <taxon>Nematoda</taxon>
        <taxon>Chromadorea</taxon>
        <taxon>Rhabditida</taxon>
        <taxon>Spirurina</taxon>
        <taxon>Ascaridomorpha</taxon>
        <taxon>Ascaridoidea</taxon>
        <taxon>Ascarididae</taxon>
        <taxon>Ascaris</taxon>
    </lineage>
</organism>
<dbReference type="InterPro" id="IPR024050">
    <property type="entry name" value="AICAR_Tfase_insert_dom_sf"/>
</dbReference>
<evidence type="ECO:0000313" key="1">
    <source>
        <dbReference type="Proteomes" id="UP000036681"/>
    </source>
</evidence>
<dbReference type="InterPro" id="IPR016193">
    <property type="entry name" value="Cytidine_deaminase-like"/>
</dbReference>
<dbReference type="WBParaSite" id="ALUE_0002183301-mRNA-1">
    <property type="protein sequence ID" value="ALUE_0002183301-mRNA-1"/>
    <property type="gene ID" value="ALUE_0002183301"/>
</dbReference>
<dbReference type="SUPFAM" id="SSF53927">
    <property type="entry name" value="Cytidine deaminase-like"/>
    <property type="match status" value="1"/>
</dbReference>
<dbReference type="AlphaFoldDB" id="A0A0M3ISV5"/>
<protein>
    <submittedName>
        <fullName evidence="2">Uncharacterized protein</fullName>
    </submittedName>
</protein>
<dbReference type="InterPro" id="IPR024051">
    <property type="entry name" value="AICAR_Tfase_dup_dom_sf"/>
</dbReference>
<dbReference type="Gene3D" id="1.10.287.440">
    <property type="match status" value="1"/>
</dbReference>
<dbReference type="Gene3D" id="3.40.140.20">
    <property type="match status" value="1"/>
</dbReference>
<proteinExistence type="predicted"/>
<accession>A0A0M3ISV5</accession>